<accession>A8RZR6</accession>
<comment type="caution">
    <text evidence="1">The sequence shown here is derived from an EMBL/GenBank/DDBJ whole genome shotgun (WGS) entry which is preliminary data.</text>
</comment>
<evidence type="ECO:0000313" key="2">
    <source>
        <dbReference type="Proteomes" id="UP000005396"/>
    </source>
</evidence>
<dbReference type="Proteomes" id="UP000005396">
    <property type="component" value="Unassembled WGS sequence"/>
</dbReference>
<dbReference type="EMBL" id="ABCC02000040">
    <property type="protein sequence ID" value="EDP14315.1"/>
    <property type="molecule type" value="Genomic_DNA"/>
</dbReference>
<reference evidence="1 2" key="2">
    <citation type="submission" date="2007-09" db="EMBL/GenBank/DDBJ databases">
        <title>Draft genome sequence of Clostridium bolteae (ATCC BAA-613).</title>
        <authorList>
            <person name="Sudarsanam P."/>
            <person name="Ley R."/>
            <person name="Guruge J."/>
            <person name="Turnbaugh P.J."/>
            <person name="Mahowald M."/>
            <person name="Liep D."/>
            <person name="Gordon J."/>
        </authorList>
    </citation>
    <scope>NUCLEOTIDE SEQUENCE [LARGE SCALE GENOMIC DNA]</scope>
    <source>
        <strain evidence="2">ATCC BAA-613 / DSM 15670 / CCUG 46953 / JCM 12243 / WAL 16351</strain>
    </source>
</reference>
<gene>
    <name evidence="1" type="ORF">CLOBOL_05483</name>
</gene>
<protein>
    <submittedName>
        <fullName evidence="1">Uncharacterized protein</fullName>
    </submittedName>
</protein>
<proteinExistence type="predicted"/>
<organism evidence="1 2">
    <name type="scientific">Enterocloster bolteae (strain ATCC BAA-613 / DSM 15670 / CCUG 46953 / JCM 12243 / WAL 16351)</name>
    <name type="common">Clostridium bolteae</name>
    <dbReference type="NCBI Taxonomy" id="411902"/>
    <lineage>
        <taxon>Bacteria</taxon>
        <taxon>Bacillati</taxon>
        <taxon>Bacillota</taxon>
        <taxon>Clostridia</taxon>
        <taxon>Lachnospirales</taxon>
        <taxon>Lachnospiraceae</taxon>
        <taxon>Enterocloster</taxon>
    </lineage>
</organism>
<name>A8RZR6_ENTBW</name>
<dbReference type="HOGENOM" id="CLU_3166390_0_0_9"/>
<sequence>MVSISAMARLPVSAGDTGSLAIRLFIAAVFLHFPFPQDVRVKQRQKV</sequence>
<dbReference type="AlphaFoldDB" id="A8RZR6"/>
<evidence type="ECO:0000313" key="1">
    <source>
        <dbReference type="EMBL" id="EDP14315.1"/>
    </source>
</evidence>
<dbReference type="PaxDb" id="411902-CLOBOL_05483"/>
<reference evidence="1 2" key="1">
    <citation type="submission" date="2007-08" db="EMBL/GenBank/DDBJ databases">
        <authorList>
            <person name="Fulton L."/>
            <person name="Clifton S."/>
            <person name="Fulton B."/>
            <person name="Xu J."/>
            <person name="Minx P."/>
            <person name="Pepin K.H."/>
            <person name="Johnson M."/>
            <person name="Thiruvilangam P."/>
            <person name="Bhonagiri V."/>
            <person name="Nash W.E."/>
            <person name="Mardis E.R."/>
            <person name="Wilson R.K."/>
        </authorList>
    </citation>
    <scope>NUCLEOTIDE SEQUENCE [LARGE SCALE GENOMIC DNA]</scope>
    <source>
        <strain evidence="2">ATCC BAA-613 / DSM 15670 / CCUG 46953 / JCM 12243 / WAL 16351</strain>
    </source>
</reference>